<protein>
    <submittedName>
        <fullName evidence="1">Uncharacterized protein</fullName>
    </submittedName>
</protein>
<reference evidence="1" key="1">
    <citation type="submission" date="2018-06" db="EMBL/GenBank/DDBJ databases">
        <authorList>
            <person name="Zhirakovskaya E."/>
        </authorList>
    </citation>
    <scope>NUCLEOTIDE SEQUENCE</scope>
</reference>
<proteinExistence type="predicted"/>
<gene>
    <name evidence="1" type="ORF">MNBD_GAMMA01-669</name>
</gene>
<evidence type="ECO:0000313" key="1">
    <source>
        <dbReference type="EMBL" id="VAW41912.1"/>
    </source>
</evidence>
<sequence>MNVSKRLDKIFRLSPFIASQFKQSPELRRLLAGELDLISDWDSFKQQNVQLDIFALPRKYRQSRLAVIATRDLASNNHIQTLQQTSQLAR</sequence>
<dbReference type="EMBL" id="UOEW01000329">
    <property type="protein sequence ID" value="VAW41912.1"/>
    <property type="molecule type" value="Genomic_DNA"/>
</dbReference>
<accession>A0A3B0VSA9</accession>
<name>A0A3B0VSA9_9ZZZZ</name>
<dbReference type="AlphaFoldDB" id="A0A3B0VSA9"/>
<feature type="non-terminal residue" evidence="1">
    <location>
        <position position="90"/>
    </location>
</feature>
<organism evidence="1">
    <name type="scientific">hydrothermal vent metagenome</name>
    <dbReference type="NCBI Taxonomy" id="652676"/>
    <lineage>
        <taxon>unclassified sequences</taxon>
        <taxon>metagenomes</taxon>
        <taxon>ecological metagenomes</taxon>
    </lineage>
</organism>